<evidence type="ECO:0000256" key="1">
    <source>
        <dbReference type="ARBA" id="ARBA00001936"/>
    </source>
</evidence>
<evidence type="ECO:0000256" key="3">
    <source>
        <dbReference type="ARBA" id="ARBA00022801"/>
    </source>
</evidence>
<feature type="domain" description="Nudix hydrolase" evidence="4">
    <location>
        <begin position="49"/>
        <end position="274"/>
    </location>
</feature>
<keyword evidence="6" id="KW-1185">Reference proteome</keyword>
<protein>
    <submittedName>
        <fullName evidence="5">mRNA decapping enzyme (Cop-D9R)</fullName>
    </submittedName>
</protein>
<reference evidence="5" key="1">
    <citation type="journal article" date="2013" name="J. Virol.">
        <title>New Insights into the Evolution of Entomopoxvirinae from the Complete Genome Sequences of Four Entomopoxviruses Infecting Adoxophyes honmai, Choristoneura biennis, Choristoneura rosaceana, and Mythimna separata.</title>
        <authorList>
            <person name="Theze J."/>
            <person name="Takatsuka J."/>
            <person name="Li Z."/>
            <person name="Gallais J."/>
            <person name="Doucet D."/>
            <person name="Arif B."/>
            <person name="Nakai M."/>
            <person name="Herniou E.A."/>
        </authorList>
    </citation>
    <scope>NUCLEOTIDE SEQUENCE</scope>
</reference>
<accession>A0ABM9QKA4</accession>
<dbReference type="InterPro" id="IPR000086">
    <property type="entry name" value="NUDIX_hydrolase_dom"/>
</dbReference>
<dbReference type="Proteomes" id="UP000792374">
    <property type="component" value="Genome"/>
</dbReference>
<evidence type="ECO:0000313" key="5">
    <source>
        <dbReference type="EMBL" id="CCU55982.1"/>
    </source>
</evidence>
<sequence>MSALETELLPKHLNSDISISESDYQIESPSEKRDIFIKNYSTLNIKNYNKKTSFNAILITSDNKVIIAERKFSYYIDTLYVISIQKNISDEILETFIKLFDKLTNREKSIIFNKKKINKKYISIINFIENNFNGNIKEKYLEYSYNNKPRIILNDNFRCRDKFLILPGGKKNSNENINQVILRESHEEINIPLNSTNNINIIQEYYSETIIYDKILSKTFVDVTIIAKIKYSSLQILNFFKPNHEISNIKFIPINNINSMIDLFYYIQRHLIYC</sequence>
<organism evidence="5 6">
    <name type="scientific">Choristoneura rosaceana entomopoxvirus 'L'</name>
    <dbReference type="NCBI Taxonomy" id="1293539"/>
    <lineage>
        <taxon>Viruses</taxon>
        <taxon>Varidnaviria</taxon>
        <taxon>Bamfordvirae</taxon>
        <taxon>Nucleocytoviricota</taxon>
        <taxon>Pokkesviricetes</taxon>
        <taxon>Chitovirales</taxon>
        <taxon>Poxviridae</taxon>
        <taxon>Entomopoxvirinae</taxon>
        <taxon>Betaentomopoxvirus</taxon>
        <taxon>Betaentomopoxvirus crosaceana</taxon>
        <taxon>Choristoneura rosaceana entomopoxvirus</taxon>
    </lineage>
</organism>
<dbReference type="PROSITE" id="PS51462">
    <property type="entry name" value="NUDIX"/>
    <property type="match status" value="1"/>
</dbReference>
<evidence type="ECO:0000313" key="6">
    <source>
        <dbReference type="Proteomes" id="UP000792374"/>
    </source>
</evidence>
<gene>
    <name evidence="5" type="ORF">CHREV_080</name>
</gene>
<dbReference type="GeneID" id="15613405"/>
<proteinExistence type="inferred from homology"/>
<dbReference type="EMBL" id="HF679133">
    <property type="protein sequence ID" value="CCU55982.1"/>
    <property type="molecule type" value="Genomic_DNA"/>
</dbReference>
<dbReference type="PROSITE" id="PS00893">
    <property type="entry name" value="NUDIX_BOX"/>
    <property type="match status" value="1"/>
</dbReference>
<dbReference type="InterPro" id="IPR015797">
    <property type="entry name" value="NUDIX_hydrolase-like_dom_sf"/>
</dbReference>
<comment type="similarity">
    <text evidence="2">Belongs to the Nudix hydrolase family.</text>
</comment>
<comment type="cofactor">
    <cofactor evidence="1">
        <name>Mn(2+)</name>
        <dbReference type="ChEBI" id="CHEBI:29035"/>
    </cofactor>
</comment>
<dbReference type="InterPro" id="IPR020084">
    <property type="entry name" value="NUDIX_hydrolase_CS"/>
</dbReference>
<name>A0ABM9QKA4_9POXV</name>
<evidence type="ECO:0000256" key="2">
    <source>
        <dbReference type="ARBA" id="ARBA00005582"/>
    </source>
</evidence>
<dbReference type="RefSeq" id="YP_008004484.1">
    <property type="nucleotide sequence ID" value="NC_021249.1"/>
</dbReference>
<dbReference type="Gene3D" id="3.90.79.10">
    <property type="entry name" value="Nucleoside Triphosphate Pyrophosphohydrolase"/>
    <property type="match status" value="1"/>
</dbReference>
<evidence type="ECO:0000259" key="4">
    <source>
        <dbReference type="PROSITE" id="PS51462"/>
    </source>
</evidence>
<dbReference type="SUPFAM" id="SSF55811">
    <property type="entry name" value="Nudix"/>
    <property type="match status" value="1"/>
</dbReference>
<keyword evidence="3" id="KW-0378">Hydrolase</keyword>